<keyword evidence="1" id="KW-0732">Signal</keyword>
<evidence type="ECO:0000313" key="2">
    <source>
        <dbReference type="EMBL" id="GEA59721.1"/>
    </source>
</evidence>
<reference evidence="2 3" key="1">
    <citation type="submission" date="2019-06" db="EMBL/GenBank/DDBJ databases">
        <title>Whole genome shotgun sequence of Vibrio comitans NBRC 102076.</title>
        <authorList>
            <person name="Hosoyama A."/>
            <person name="Uohara A."/>
            <person name="Ohji S."/>
            <person name="Ichikawa N."/>
        </authorList>
    </citation>
    <scope>NUCLEOTIDE SEQUENCE [LARGE SCALE GENOMIC DNA]</scope>
    <source>
        <strain evidence="2 3">NBRC 102076</strain>
    </source>
</reference>
<organism evidence="2 3">
    <name type="scientific">Vibrio comitans NBRC 102076</name>
    <dbReference type="NCBI Taxonomy" id="1219078"/>
    <lineage>
        <taxon>Bacteria</taxon>
        <taxon>Pseudomonadati</taxon>
        <taxon>Pseudomonadota</taxon>
        <taxon>Gammaproteobacteria</taxon>
        <taxon>Vibrionales</taxon>
        <taxon>Vibrionaceae</taxon>
        <taxon>Vibrio</taxon>
    </lineage>
</organism>
<accession>A0A4Y3IJU9</accession>
<keyword evidence="3" id="KW-1185">Reference proteome</keyword>
<name>A0A4Y3IJU9_9VIBR</name>
<dbReference type="Proteomes" id="UP000318242">
    <property type="component" value="Unassembled WGS sequence"/>
</dbReference>
<protein>
    <submittedName>
        <fullName evidence="2">Uncharacterized protein</fullName>
    </submittedName>
</protein>
<dbReference type="RefSeq" id="WP_167495338.1">
    <property type="nucleotide sequence ID" value="NZ_BJLH01000003.1"/>
</dbReference>
<gene>
    <name evidence="2" type="ORF">VCO01S_09140</name>
</gene>
<evidence type="ECO:0000256" key="1">
    <source>
        <dbReference type="SAM" id="SignalP"/>
    </source>
</evidence>
<proteinExistence type="predicted"/>
<dbReference type="AlphaFoldDB" id="A0A4Y3IJU9"/>
<dbReference type="EMBL" id="BJLH01000003">
    <property type="protein sequence ID" value="GEA59721.1"/>
    <property type="molecule type" value="Genomic_DNA"/>
</dbReference>
<evidence type="ECO:0000313" key="3">
    <source>
        <dbReference type="Proteomes" id="UP000318242"/>
    </source>
</evidence>
<sequence>MKNLTIALLAVFAFAANASDTGNYRDAQNDVHPVFHYDNHVARTPTTAIPSISRGSK</sequence>
<feature type="signal peptide" evidence="1">
    <location>
        <begin position="1"/>
        <end position="18"/>
    </location>
</feature>
<feature type="chain" id="PRO_5021185517" evidence="1">
    <location>
        <begin position="19"/>
        <end position="57"/>
    </location>
</feature>
<comment type="caution">
    <text evidence="2">The sequence shown here is derived from an EMBL/GenBank/DDBJ whole genome shotgun (WGS) entry which is preliminary data.</text>
</comment>